<feature type="compositionally biased region" description="Basic and acidic residues" evidence="1">
    <location>
        <begin position="428"/>
        <end position="438"/>
    </location>
</feature>
<feature type="region of interest" description="Disordered" evidence="1">
    <location>
        <begin position="417"/>
        <end position="438"/>
    </location>
</feature>
<feature type="region of interest" description="Disordered" evidence="1">
    <location>
        <begin position="20"/>
        <end position="75"/>
    </location>
</feature>
<feature type="compositionally biased region" description="Polar residues" evidence="1">
    <location>
        <begin position="56"/>
        <end position="75"/>
    </location>
</feature>
<comment type="caution">
    <text evidence="2">The sequence shown here is derived from an EMBL/GenBank/DDBJ whole genome shotgun (WGS) entry which is preliminary data.</text>
</comment>
<evidence type="ECO:0000313" key="3">
    <source>
        <dbReference type="Proteomes" id="UP001152087"/>
    </source>
</evidence>
<dbReference type="Proteomes" id="UP001152087">
    <property type="component" value="Unassembled WGS sequence"/>
</dbReference>
<evidence type="ECO:0000256" key="1">
    <source>
        <dbReference type="SAM" id="MobiDB-lite"/>
    </source>
</evidence>
<name>A0A9W8V1T0_9HYPO</name>
<dbReference type="AlphaFoldDB" id="A0A9W8V1T0"/>
<gene>
    <name evidence="2" type="ORF">NW755_007075</name>
</gene>
<evidence type="ECO:0000313" key="2">
    <source>
        <dbReference type="EMBL" id="KAJ4187582.1"/>
    </source>
</evidence>
<feature type="compositionally biased region" description="Polar residues" evidence="1">
    <location>
        <begin position="20"/>
        <end position="48"/>
    </location>
</feature>
<protein>
    <submittedName>
        <fullName evidence="2">Uncharacterized protein</fullName>
    </submittedName>
</protein>
<dbReference type="EMBL" id="JAOQAV010000017">
    <property type="protein sequence ID" value="KAJ4187582.1"/>
    <property type="molecule type" value="Genomic_DNA"/>
</dbReference>
<keyword evidence="3" id="KW-1185">Reference proteome</keyword>
<proteinExistence type="predicted"/>
<sequence>MLKNWASDVLLRHVKYFHGQDNSSNDTQSNPESAVEQNQTVRRGSTTENEVEKSGDNSNGLLNQGDNMSQNPPAIDATVSTDQLITSELDALAAATLLQARNQGLNGDSGFAITQPSLEGTHENHPDTLPEPTAAQDLVVPDLTTSSPEMINGSTDFHVMLSGGTDFVQSSLMISNGFSNDLEACQGVLDLFHANFNSLDFLNLSAANGNSPTLTSSQFASTERAGSIPLERFAQVARLWPSNRSRLADDGAARIWIDVVGYRGDNILTDIFISETSPTPSIGKENESKWGLDEDKRQELVHEFVPDALSSTSLTASVYTSTYIFCEICAEFGRLVIMPPGACTFRLKTSQRLRLQLPPSGDSKMLPPVGNAVIWTGKLGEIGCTSHVCGGPSNGLVHLSTCGRTTIRPIQRLPRLAEPRGPCGTAQDTKRVSGSTKE</sequence>
<reference evidence="2" key="1">
    <citation type="submission" date="2022-09" db="EMBL/GenBank/DDBJ databases">
        <title>Fusarium specimens isolated from Avocado Roots.</title>
        <authorList>
            <person name="Stajich J."/>
            <person name="Roper C."/>
            <person name="Heimlech-Rivalta G."/>
        </authorList>
    </citation>
    <scope>NUCLEOTIDE SEQUENCE</scope>
    <source>
        <strain evidence="2">A02</strain>
    </source>
</reference>
<accession>A0A9W8V1T0</accession>
<organism evidence="2 3">
    <name type="scientific">Fusarium falciforme</name>
    <dbReference type="NCBI Taxonomy" id="195108"/>
    <lineage>
        <taxon>Eukaryota</taxon>
        <taxon>Fungi</taxon>
        <taxon>Dikarya</taxon>
        <taxon>Ascomycota</taxon>
        <taxon>Pezizomycotina</taxon>
        <taxon>Sordariomycetes</taxon>
        <taxon>Hypocreomycetidae</taxon>
        <taxon>Hypocreales</taxon>
        <taxon>Nectriaceae</taxon>
        <taxon>Fusarium</taxon>
        <taxon>Fusarium solani species complex</taxon>
    </lineage>
</organism>